<keyword evidence="3" id="KW-1185">Reference proteome</keyword>
<comment type="caution">
    <text evidence="2">The sequence shown here is derived from an EMBL/GenBank/DDBJ whole genome shotgun (WGS) entry which is preliminary data.</text>
</comment>
<keyword evidence="1" id="KW-0472">Membrane</keyword>
<feature type="transmembrane region" description="Helical" evidence="1">
    <location>
        <begin position="68"/>
        <end position="89"/>
    </location>
</feature>
<evidence type="ECO:0000313" key="2">
    <source>
        <dbReference type="EMBL" id="KAF2028989.1"/>
    </source>
</evidence>
<protein>
    <submittedName>
        <fullName evidence="2">Uncharacterized protein</fullName>
    </submittedName>
</protein>
<dbReference type="Proteomes" id="UP000799777">
    <property type="component" value="Unassembled WGS sequence"/>
</dbReference>
<evidence type="ECO:0000256" key="1">
    <source>
        <dbReference type="SAM" id="Phobius"/>
    </source>
</evidence>
<accession>A0A9P4H877</accession>
<keyword evidence="1" id="KW-1133">Transmembrane helix</keyword>
<dbReference type="OrthoDB" id="5358884at2759"/>
<dbReference type="EMBL" id="ML978206">
    <property type="protein sequence ID" value="KAF2028989.1"/>
    <property type="molecule type" value="Genomic_DNA"/>
</dbReference>
<gene>
    <name evidence="2" type="ORF">EK21DRAFT_113366</name>
</gene>
<keyword evidence="1" id="KW-0812">Transmembrane</keyword>
<name>A0A9P4H877_9PLEO</name>
<sequence length="271" mass="29103">MLRDSQNHSTLEPVPKSEVASSYIFSVPDDSPLQVNNQIPWTENTQNESNHTPAHVAPTKPTLLFLRWPFLALYAILIAIIAGLAGGFIGEDITTKRLSTSSIPKASIQSYCSTPSSTPTTSPSLTTSTPTSASASIFERTIAQPTTGCVPTTQQKSFKSVTKFLAAQYTTYCATGWLNDELFALSAASASDCVEACVMYNGHKQSSDRTCVGGGFIPEWWNQSRAMDESGGMPYNCFLKSNDSGTGRNEKNVEVVSLCLADACKDVLSGS</sequence>
<proteinExistence type="predicted"/>
<organism evidence="2 3">
    <name type="scientific">Setomelanomma holmii</name>
    <dbReference type="NCBI Taxonomy" id="210430"/>
    <lineage>
        <taxon>Eukaryota</taxon>
        <taxon>Fungi</taxon>
        <taxon>Dikarya</taxon>
        <taxon>Ascomycota</taxon>
        <taxon>Pezizomycotina</taxon>
        <taxon>Dothideomycetes</taxon>
        <taxon>Pleosporomycetidae</taxon>
        <taxon>Pleosporales</taxon>
        <taxon>Pleosporineae</taxon>
        <taxon>Phaeosphaeriaceae</taxon>
        <taxon>Setomelanomma</taxon>
    </lineage>
</organism>
<dbReference type="AlphaFoldDB" id="A0A9P4H877"/>
<reference evidence="2" key="1">
    <citation type="journal article" date="2020" name="Stud. Mycol.">
        <title>101 Dothideomycetes genomes: a test case for predicting lifestyles and emergence of pathogens.</title>
        <authorList>
            <person name="Haridas S."/>
            <person name="Albert R."/>
            <person name="Binder M."/>
            <person name="Bloem J."/>
            <person name="Labutti K."/>
            <person name="Salamov A."/>
            <person name="Andreopoulos B."/>
            <person name="Baker S."/>
            <person name="Barry K."/>
            <person name="Bills G."/>
            <person name="Bluhm B."/>
            <person name="Cannon C."/>
            <person name="Castanera R."/>
            <person name="Culley D."/>
            <person name="Daum C."/>
            <person name="Ezra D."/>
            <person name="Gonzalez J."/>
            <person name="Henrissat B."/>
            <person name="Kuo A."/>
            <person name="Liang C."/>
            <person name="Lipzen A."/>
            <person name="Lutzoni F."/>
            <person name="Magnuson J."/>
            <person name="Mondo S."/>
            <person name="Nolan M."/>
            <person name="Ohm R."/>
            <person name="Pangilinan J."/>
            <person name="Park H.-J."/>
            <person name="Ramirez L."/>
            <person name="Alfaro M."/>
            <person name="Sun H."/>
            <person name="Tritt A."/>
            <person name="Yoshinaga Y."/>
            <person name="Zwiers L.-H."/>
            <person name="Turgeon B."/>
            <person name="Goodwin S."/>
            <person name="Spatafora J."/>
            <person name="Crous P."/>
            <person name="Grigoriev I."/>
        </authorList>
    </citation>
    <scope>NUCLEOTIDE SEQUENCE</scope>
    <source>
        <strain evidence="2">CBS 110217</strain>
    </source>
</reference>
<evidence type="ECO:0000313" key="3">
    <source>
        <dbReference type="Proteomes" id="UP000799777"/>
    </source>
</evidence>